<dbReference type="OrthoDB" id="10029904at2759"/>
<gene>
    <name evidence="6" type="ORF">BOX15_Mlig024852g1</name>
</gene>
<evidence type="ECO:0000256" key="1">
    <source>
        <dbReference type="ARBA" id="ARBA00023054"/>
    </source>
</evidence>
<sequence>NNNCMADKQALKQSLRHASQAIAITRHNLVTVCSLCVKSILDRACFQVVEESSLDLQNLLNIIETIFFFQFKGSIDNKRNPYTVLRSCTSKGTLNLFQTIESLDKLNHFIGRFRGAIRLALMNKCLYQLLDTLLAKRSVLELHYFEDSVFRCPDAVALVSQLAGLDALDLSFDLRCPKLLEELCYPRTCPINYAAHMHLLVLDEAKLDDQIELATDASSPEAEALTEAGASAESETPLSDCAHCDWRARYLRIEAQLKRTAEQKSYLEELNKRLIEEREAATTARQTANTEHANEIKQYENIVLELQVQLTLLQEQYNRQLTASANSGAAATVHAGDGVTRPRLPQLHRQDSEPLQRVSVNDDAYEIEAQEFDEDTVAYRAPSPDCQSESASEAFGYTEVDRIVQQSASSAPTLTSADQSAPAAAAAAAAVATASAGSENSNRRPDSSNDSSDLVKVDSVCDSAEIVSNNSDSAVDQPSTVILDTIDDSSPNPSVTAATQLLADPSYYSLMPASNTDQSGQSQSPGDVD</sequence>
<keyword evidence="7" id="KW-1185">Reference proteome</keyword>
<feature type="domain" description="RUN" evidence="5">
    <location>
        <begin position="50"/>
        <end position="177"/>
    </location>
</feature>
<feature type="region of interest" description="Disordered" evidence="4">
    <location>
        <begin position="434"/>
        <end position="454"/>
    </location>
</feature>
<accession>A0A267GG82</accession>
<comment type="caution">
    <text evidence="6">The sequence shown here is derived from an EMBL/GenBank/DDBJ whole genome shotgun (WGS) entry which is preliminary data.</text>
</comment>
<dbReference type="Gene3D" id="1.20.58.900">
    <property type="match status" value="1"/>
</dbReference>
<protein>
    <recommendedName>
        <fullName evidence="5">RUN domain-containing protein</fullName>
    </recommendedName>
</protein>
<proteinExistence type="inferred from homology"/>
<dbReference type="InterPro" id="IPR037213">
    <property type="entry name" value="Run_dom_sf"/>
</dbReference>
<feature type="compositionally biased region" description="Polar residues" evidence="4">
    <location>
        <begin position="512"/>
        <end position="529"/>
    </location>
</feature>
<evidence type="ECO:0000313" key="6">
    <source>
        <dbReference type="EMBL" id="PAA84222.1"/>
    </source>
</evidence>
<feature type="region of interest" description="Disordered" evidence="4">
    <location>
        <begin position="373"/>
        <end position="392"/>
    </location>
</feature>
<feature type="coiled-coil region" evidence="3">
    <location>
        <begin position="257"/>
        <end position="316"/>
    </location>
</feature>
<dbReference type="EMBL" id="NIVC01000385">
    <property type="protein sequence ID" value="PAA84222.1"/>
    <property type="molecule type" value="Genomic_DNA"/>
</dbReference>
<dbReference type="PROSITE" id="PS50826">
    <property type="entry name" value="RUN"/>
    <property type="match status" value="1"/>
</dbReference>
<organism evidence="6 7">
    <name type="scientific">Macrostomum lignano</name>
    <dbReference type="NCBI Taxonomy" id="282301"/>
    <lineage>
        <taxon>Eukaryota</taxon>
        <taxon>Metazoa</taxon>
        <taxon>Spiralia</taxon>
        <taxon>Lophotrochozoa</taxon>
        <taxon>Platyhelminthes</taxon>
        <taxon>Rhabditophora</taxon>
        <taxon>Macrostomorpha</taxon>
        <taxon>Macrostomida</taxon>
        <taxon>Macrostomidae</taxon>
        <taxon>Macrostomum</taxon>
    </lineage>
</organism>
<dbReference type="SMART" id="SM00593">
    <property type="entry name" value="RUN"/>
    <property type="match status" value="1"/>
</dbReference>
<dbReference type="PANTHER" id="PTHR46251">
    <property type="entry name" value="RUN DOMAIN-CONTAINING 3 PROTEIN RUNDC3"/>
    <property type="match status" value="1"/>
</dbReference>
<dbReference type="InterPro" id="IPR047340">
    <property type="entry name" value="RUNDC3A_B"/>
</dbReference>
<comment type="similarity">
    <text evidence="2">Belongs to the RUNDC3 family.</text>
</comment>
<dbReference type="AlphaFoldDB" id="A0A267GG82"/>
<dbReference type="SUPFAM" id="SSF140741">
    <property type="entry name" value="RUN domain-like"/>
    <property type="match status" value="1"/>
</dbReference>
<name>A0A267GG82_9PLAT</name>
<dbReference type="PANTHER" id="PTHR46251:SF3">
    <property type="entry name" value="RUN DOMAIN-CONTAINING PROTEIN"/>
    <property type="match status" value="1"/>
</dbReference>
<evidence type="ECO:0000256" key="2">
    <source>
        <dbReference type="ARBA" id="ARBA00034727"/>
    </source>
</evidence>
<dbReference type="InterPro" id="IPR004012">
    <property type="entry name" value="Run_dom"/>
</dbReference>
<reference evidence="6 7" key="1">
    <citation type="submission" date="2017-06" db="EMBL/GenBank/DDBJ databases">
        <title>A platform for efficient transgenesis in Macrostomum lignano, a flatworm model organism for stem cell research.</title>
        <authorList>
            <person name="Berezikov E."/>
        </authorList>
    </citation>
    <scope>NUCLEOTIDE SEQUENCE [LARGE SCALE GENOMIC DNA]</scope>
    <source>
        <strain evidence="6">DV1</strain>
        <tissue evidence="6">Whole organism</tissue>
    </source>
</reference>
<keyword evidence="1 3" id="KW-0175">Coiled coil</keyword>
<evidence type="ECO:0000313" key="7">
    <source>
        <dbReference type="Proteomes" id="UP000215902"/>
    </source>
</evidence>
<evidence type="ECO:0000256" key="3">
    <source>
        <dbReference type="SAM" id="Coils"/>
    </source>
</evidence>
<feature type="compositionally biased region" description="Polar residues" evidence="4">
    <location>
        <begin position="468"/>
        <end position="499"/>
    </location>
</feature>
<feature type="region of interest" description="Disordered" evidence="4">
    <location>
        <begin position="468"/>
        <end position="529"/>
    </location>
</feature>
<dbReference type="Pfam" id="PF02759">
    <property type="entry name" value="RUN"/>
    <property type="match status" value="1"/>
</dbReference>
<evidence type="ECO:0000256" key="4">
    <source>
        <dbReference type="SAM" id="MobiDB-lite"/>
    </source>
</evidence>
<feature type="non-terminal residue" evidence="6">
    <location>
        <position position="1"/>
    </location>
</feature>
<dbReference type="STRING" id="282301.A0A267GG82"/>
<evidence type="ECO:0000259" key="5">
    <source>
        <dbReference type="PROSITE" id="PS50826"/>
    </source>
</evidence>
<feature type="region of interest" description="Disordered" evidence="4">
    <location>
        <begin position="332"/>
        <end position="354"/>
    </location>
</feature>
<dbReference type="Proteomes" id="UP000215902">
    <property type="component" value="Unassembled WGS sequence"/>
</dbReference>